<evidence type="ECO:0000313" key="3">
    <source>
        <dbReference type="Proteomes" id="UP000800038"/>
    </source>
</evidence>
<gene>
    <name evidence="2" type="ORF">EJ02DRAFT_475210</name>
</gene>
<dbReference type="OrthoDB" id="3450745at2759"/>
<evidence type="ECO:0000313" key="2">
    <source>
        <dbReference type="EMBL" id="KAF1938008.1"/>
    </source>
</evidence>
<protein>
    <recommendedName>
        <fullName evidence="4">SnoaL-like domain-containing protein</fullName>
    </recommendedName>
</protein>
<evidence type="ECO:0000256" key="1">
    <source>
        <dbReference type="SAM" id="SignalP"/>
    </source>
</evidence>
<feature type="chain" id="PRO_5025661060" description="SnoaL-like domain-containing protein" evidence="1">
    <location>
        <begin position="18"/>
        <end position="218"/>
    </location>
</feature>
<feature type="signal peptide" evidence="1">
    <location>
        <begin position="1"/>
        <end position="17"/>
    </location>
</feature>
<proteinExistence type="predicted"/>
<dbReference type="Proteomes" id="UP000800038">
    <property type="component" value="Unassembled WGS sequence"/>
</dbReference>
<accession>A0A6A5SEL7</accession>
<keyword evidence="3" id="KW-1185">Reference proteome</keyword>
<name>A0A6A5SEL7_9PLEO</name>
<evidence type="ECO:0008006" key="4">
    <source>
        <dbReference type="Google" id="ProtNLM"/>
    </source>
</evidence>
<reference evidence="2" key="1">
    <citation type="journal article" date="2020" name="Stud. Mycol.">
        <title>101 Dothideomycetes genomes: a test case for predicting lifestyles and emergence of pathogens.</title>
        <authorList>
            <person name="Haridas S."/>
            <person name="Albert R."/>
            <person name="Binder M."/>
            <person name="Bloem J."/>
            <person name="Labutti K."/>
            <person name="Salamov A."/>
            <person name="Andreopoulos B."/>
            <person name="Baker S."/>
            <person name="Barry K."/>
            <person name="Bills G."/>
            <person name="Bluhm B."/>
            <person name="Cannon C."/>
            <person name="Castanera R."/>
            <person name="Culley D."/>
            <person name="Daum C."/>
            <person name="Ezra D."/>
            <person name="Gonzalez J."/>
            <person name="Henrissat B."/>
            <person name="Kuo A."/>
            <person name="Liang C."/>
            <person name="Lipzen A."/>
            <person name="Lutzoni F."/>
            <person name="Magnuson J."/>
            <person name="Mondo S."/>
            <person name="Nolan M."/>
            <person name="Ohm R."/>
            <person name="Pangilinan J."/>
            <person name="Park H.-J."/>
            <person name="Ramirez L."/>
            <person name="Alfaro M."/>
            <person name="Sun H."/>
            <person name="Tritt A."/>
            <person name="Yoshinaga Y."/>
            <person name="Zwiers L.-H."/>
            <person name="Turgeon B."/>
            <person name="Goodwin S."/>
            <person name="Spatafora J."/>
            <person name="Crous P."/>
            <person name="Grigoriev I."/>
        </authorList>
    </citation>
    <scope>NUCLEOTIDE SEQUENCE</scope>
    <source>
        <strain evidence="2">CBS 161.51</strain>
    </source>
</reference>
<keyword evidence="1" id="KW-0732">Signal</keyword>
<sequence>MLFNAITISALATSTLAFPFNHIEKRATNPQNSLPDCGPASVTCKCPKNSFYQTSSSYAFWPVKASEITRLSSNFLDTAWFGTSPQSIEGNGTVVGAKRHLLAELPGANNLEMIVEQLTRLDFNPDGGYYMKFEMADTPLTYQKTKKGDSGLLAGSWDIVDVRQIGDMTYMLWDIHVCFMDPYDLGDFHDSAMSNLTAILKTQGKMPASANMIGPIQF</sequence>
<dbReference type="EMBL" id="ML976118">
    <property type="protein sequence ID" value="KAF1938008.1"/>
    <property type="molecule type" value="Genomic_DNA"/>
</dbReference>
<organism evidence="2 3">
    <name type="scientific">Clathrospora elynae</name>
    <dbReference type="NCBI Taxonomy" id="706981"/>
    <lineage>
        <taxon>Eukaryota</taxon>
        <taxon>Fungi</taxon>
        <taxon>Dikarya</taxon>
        <taxon>Ascomycota</taxon>
        <taxon>Pezizomycotina</taxon>
        <taxon>Dothideomycetes</taxon>
        <taxon>Pleosporomycetidae</taxon>
        <taxon>Pleosporales</taxon>
        <taxon>Diademaceae</taxon>
        <taxon>Clathrospora</taxon>
    </lineage>
</organism>
<dbReference type="AlphaFoldDB" id="A0A6A5SEL7"/>